<evidence type="ECO:0000256" key="1">
    <source>
        <dbReference type="SAM" id="MobiDB-lite"/>
    </source>
</evidence>
<feature type="region of interest" description="Disordered" evidence="1">
    <location>
        <begin position="205"/>
        <end position="224"/>
    </location>
</feature>
<reference evidence="2" key="1">
    <citation type="submission" date="2021-01" db="EMBL/GenBank/DDBJ databases">
        <title>Adiantum capillus-veneris genome.</title>
        <authorList>
            <person name="Fang Y."/>
            <person name="Liao Q."/>
        </authorList>
    </citation>
    <scope>NUCLEOTIDE SEQUENCE</scope>
    <source>
        <strain evidence="2">H3</strain>
        <tissue evidence="2">Leaf</tissue>
    </source>
</reference>
<accession>A0A9D4Z6E7</accession>
<name>A0A9D4Z6E7_ADICA</name>
<organism evidence="2 3">
    <name type="scientific">Adiantum capillus-veneris</name>
    <name type="common">Maidenhair fern</name>
    <dbReference type="NCBI Taxonomy" id="13818"/>
    <lineage>
        <taxon>Eukaryota</taxon>
        <taxon>Viridiplantae</taxon>
        <taxon>Streptophyta</taxon>
        <taxon>Embryophyta</taxon>
        <taxon>Tracheophyta</taxon>
        <taxon>Polypodiopsida</taxon>
        <taxon>Polypodiidae</taxon>
        <taxon>Polypodiales</taxon>
        <taxon>Pteridineae</taxon>
        <taxon>Pteridaceae</taxon>
        <taxon>Vittarioideae</taxon>
        <taxon>Adiantum</taxon>
    </lineage>
</organism>
<gene>
    <name evidence="2" type="ORF">GOP47_0023324</name>
</gene>
<evidence type="ECO:0000313" key="3">
    <source>
        <dbReference type="Proteomes" id="UP000886520"/>
    </source>
</evidence>
<dbReference type="AlphaFoldDB" id="A0A9D4Z6E7"/>
<dbReference type="EMBL" id="JABFUD020000022">
    <property type="protein sequence ID" value="KAI5062785.1"/>
    <property type="molecule type" value="Genomic_DNA"/>
</dbReference>
<evidence type="ECO:0000313" key="2">
    <source>
        <dbReference type="EMBL" id="KAI5062785.1"/>
    </source>
</evidence>
<protein>
    <submittedName>
        <fullName evidence="2">Uncharacterized protein</fullName>
    </submittedName>
</protein>
<dbReference type="OrthoDB" id="1970244at2759"/>
<keyword evidence="3" id="KW-1185">Reference proteome</keyword>
<proteinExistence type="predicted"/>
<dbReference type="Proteomes" id="UP000886520">
    <property type="component" value="Chromosome 22"/>
</dbReference>
<sequence>MVGKSPIRNKQIPRFGLTVIDQQGDFVQIEAQHGTYIAFTGDFLRLAFMSDCIEPIGLHYATPIASTALTFTLSRRQLLDKMLLQDHGFLRLQEGAAHVHFQRYIHHRLPHVSSNHTLDAARKGLSNVLWDCECAVVRAGFLQNSSVQDVRPRCVGAGAGDQAVRIWEEQSALRFLRDLQQAMEVLQQLQRARLPRDGVCHHAEGVRGQTQQDHAVERRQGDQVQSRPLGLRYLHLPKLAHAMPMPNGTHNFIVYSTEQEVFVP</sequence>
<comment type="caution">
    <text evidence="2">The sequence shown here is derived from an EMBL/GenBank/DDBJ whole genome shotgun (WGS) entry which is preliminary data.</text>
</comment>